<accession>A0A9N8H3V2</accession>
<comment type="caution">
    <text evidence="2">The sequence shown here is derived from an EMBL/GenBank/DDBJ whole genome shotgun (WGS) entry which is preliminary data.</text>
</comment>
<evidence type="ECO:0000313" key="3">
    <source>
        <dbReference type="Proteomes" id="UP001153069"/>
    </source>
</evidence>
<dbReference type="EMBL" id="CAICTM010000034">
    <property type="protein sequence ID" value="CAB9498265.1"/>
    <property type="molecule type" value="Genomic_DNA"/>
</dbReference>
<sequence>MACESVCEIALNMNCTEVQDALVFRGDCCTLEEINDECFMVSTGDCSIKAAGANDTSCTYDDVGNPVACLPAYTLYSSFSNDPCPASSFPVPQWTDAPTQTPSVGGTDSSTDTNAPTPFPISSFAIMDIVNGDPTLGDCYVVQRTMIGSSAHPVTGCVESSLTYTYYNGGDKATPDGNDIVDTGYDKEIYLVARAEIVRDCHDPVALPDTCTIEVDGVGFCNACSYSTGGQVTLTDCTNLDSPPIFTSSPQTVEFFYDGAPESEYALHFLRLAFDEEKCNHPAQAEYDTSGPTHIDSFVGTTAPSQVPISDAPSFVETFVSTSRISMEQFQGLPEYGDCFTVDRTFQDTSANHYTGCRTGQVTYDYSIGLMVDIDYYAGCDDPTANTCTVQVHGYGTCQSCEVDSTQQVTLLDCSNLAHLSSPPLVNSKWSLCMSPFLSMTSSSSSFLMNGMAATAPHRPQRSKDYQSMEIALLWIEPSKTHPQIPILDVAQDRSPMTTPLDSWLTLTTMRAVMIPPPIPARSGSWIRNLPELRGGQHPAGHTHRLQQSGHIYLLLLWSQQVEFVHESVPEYDLQFFQLSDEWNGCDSATTGPSVTVSTFPSLVPVSDAPSYVETTISSQYATSSMISMEQFQGLPEYGDCFTVDRTFQDTSANPYTGCRTGQVTYDYSIGLMVDIDYYAGCDDPTANTCTVQVHGYGTCPELRGGQHPAGHTHRLQQSGHIYLLLLWSTASGVCA</sequence>
<reference evidence="2" key="1">
    <citation type="submission" date="2020-06" db="EMBL/GenBank/DDBJ databases">
        <authorList>
            <consortium name="Plant Systems Biology data submission"/>
        </authorList>
    </citation>
    <scope>NUCLEOTIDE SEQUENCE</scope>
    <source>
        <strain evidence="2">D6</strain>
    </source>
</reference>
<organism evidence="2 3">
    <name type="scientific">Seminavis robusta</name>
    <dbReference type="NCBI Taxonomy" id="568900"/>
    <lineage>
        <taxon>Eukaryota</taxon>
        <taxon>Sar</taxon>
        <taxon>Stramenopiles</taxon>
        <taxon>Ochrophyta</taxon>
        <taxon>Bacillariophyta</taxon>
        <taxon>Bacillariophyceae</taxon>
        <taxon>Bacillariophycidae</taxon>
        <taxon>Naviculales</taxon>
        <taxon>Naviculaceae</taxon>
        <taxon>Seminavis</taxon>
    </lineage>
</organism>
<keyword evidence="3" id="KW-1185">Reference proteome</keyword>
<feature type="compositionally biased region" description="Polar residues" evidence="1">
    <location>
        <begin position="96"/>
        <end position="114"/>
    </location>
</feature>
<dbReference type="Proteomes" id="UP001153069">
    <property type="component" value="Unassembled WGS sequence"/>
</dbReference>
<evidence type="ECO:0000256" key="1">
    <source>
        <dbReference type="SAM" id="MobiDB-lite"/>
    </source>
</evidence>
<evidence type="ECO:0000313" key="2">
    <source>
        <dbReference type="EMBL" id="CAB9498265.1"/>
    </source>
</evidence>
<proteinExistence type="predicted"/>
<feature type="region of interest" description="Disordered" evidence="1">
    <location>
        <begin position="90"/>
        <end position="114"/>
    </location>
</feature>
<dbReference type="AlphaFoldDB" id="A0A9N8H3V2"/>
<gene>
    <name evidence="2" type="ORF">SEMRO_34_G021980.1</name>
</gene>
<protein>
    <submittedName>
        <fullName evidence="2">Uncharacterized protein</fullName>
    </submittedName>
</protein>
<name>A0A9N8H3V2_9STRA</name>